<accession>A0A7X6RQM8</accession>
<dbReference type="Proteomes" id="UP000553209">
    <property type="component" value="Unassembled WGS sequence"/>
</dbReference>
<feature type="transmembrane region" description="Helical" evidence="2">
    <location>
        <begin position="161"/>
        <end position="179"/>
    </location>
</feature>
<reference evidence="3 4" key="1">
    <citation type="submission" date="2020-04" db="EMBL/GenBank/DDBJ databases">
        <title>MicrobeNet Type strains.</title>
        <authorList>
            <person name="Nicholson A.C."/>
        </authorList>
    </citation>
    <scope>NUCLEOTIDE SEQUENCE [LARGE SCALE GENOMIC DNA]</scope>
    <source>
        <strain evidence="3 4">ATCC 23612</strain>
    </source>
</reference>
<keyword evidence="3" id="KW-0808">Transferase</keyword>
<evidence type="ECO:0000313" key="3">
    <source>
        <dbReference type="EMBL" id="NKY98351.1"/>
    </source>
</evidence>
<dbReference type="EMBL" id="JAAXPG010000009">
    <property type="protein sequence ID" value="NKY98351.1"/>
    <property type="molecule type" value="Genomic_DNA"/>
</dbReference>
<keyword evidence="4" id="KW-1185">Reference proteome</keyword>
<proteinExistence type="predicted"/>
<evidence type="ECO:0000256" key="1">
    <source>
        <dbReference type="SAM" id="MobiDB-lite"/>
    </source>
</evidence>
<dbReference type="GO" id="GO:0008168">
    <property type="term" value="F:methyltransferase activity"/>
    <property type="evidence" value="ECO:0007669"/>
    <property type="project" value="UniProtKB-KW"/>
</dbReference>
<keyword evidence="3" id="KW-0489">Methyltransferase</keyword>
<feature type="transmembrane region" description="Helical" evidence="2">
    <location>
        <begin position="127"/>
        <end position="149"/>
    </location>
</feature>
<protein>
    <submittedName>
        <fullName evidence="3">Isoprenylcysteine carboxylmethyltransferase family protein</fullName>
    </submittedName>
</protein>
<organism evidence="3 4">
    <name type="scientific">Nocardiopsis alborubida</name>
    <dbReference type="NCBI Taxonomy" id="146802"/>
    <lineage>
        <taxon>Bacteria</taxon>
        <taxon>Bacillati</taxon>
        <taxon>Actinomycetota</taxon>
        <taxon>Actinomycetes</taxon>
        <taxon>Streptosporangiales</taxon>
        <taxon>Nocardiopsidaceae</taxon>
        <taxon>Nocardiopsis</taxon>
    </lineage>
</organism>
<dbReference type="AlphaFoldDB" id="A0A7X6RQM8"/>
<gene>
    <name evidence="3" type="ORF">HGB44_11905</name>
</gene>
<keyword evidence="2" id="KW-0472">Membrane</keyword>
<comment type="caution">
    <text evidence="3">The sequence shown here is derived from an EMBL/GenBank/DDBJ whole genome shotgun (WGS) entry which is preliminary data.</text>
</comment>
<dbReference type="RefSeq" id="WP_061079639.1">
    <property type="nucleotide sequence ID" value="NZ_JAAXPG010000009.1"/>
</dbReference>
<feature type="region of interest" description="Disordered" evidence="1">
    <location>
        <begin position="408"/>
        <end position="440"/>
    </location>
</feature>
<keyword evidence="2" id="KW-1133">Transmembrane helix</keyword>
<feature type="transmembrane region" description="Helical" evidence="2">
    <location>
        <begin position="70"/>
        <end position="90"/>
    </location>
</feature>
<feature type="transmembrane region" description="Helical" evidence="2">
    <location>
        <begin position="97"/>
        <end position="115"/>
    </location>
</feature>
<dbReference type="GO" id="GO:0032259">
    <property type="term" value="P:methylation"/>
    <property type="evidence" value="ECO:0007669"/>
    <property type="project" value="UniProtKB-KW"/>
</dbReference>
<evidence type="ECO:0000313" key="4">
    <source>
        <dbReference type="Proteomes" id="UP000553209"/>
    </source>
</evidence>
<feature type="transmembrane region" description="Helical" evidence="2">
    <location>
        <begin position="37"/>
        <end position="58"/>
    </location>
</feature>
<dbReference type="Gene3D" id="1.20.120.1630">
    <property type="match status" value="1"/>
</dbReference>
<sequence>MIPELPAVLVRGVGLFAPLLLLAGLCLWRAPRPREVAAMLVAGAWALFTLVPLNLYALRAGWWSFHAEGAVWLGMPVDLLLAWAVLWGALPALLLRLLPVPLLSGLLVWVDVIVMPLAEPVVVLGPLWLLGEFVGSALCLIPALMLAYWTRTGQLVHARMWAQALLAFGVMVVLPLAALDALPGDPGSAFTAAQLLALVCLPGLAAAREFARVGGGTPLPFDPPSRLVTSGPYAYLRNPMQTTVAGVYLVLTPVTGAPWLLFGALAAFAYGAGFAAWHEGGQLRAAFGRDWEDYRAGVRAWLPRWRPWPGRAPGTLYVAADCAMCRGLGGWLAARAPVALEPRPAAEHPEVLYRLTYENPEGLRWSGVSALARALEHLHLGWALAGWALDLPGVRHFAQLCADAFGAGPRPSREPLDEREGAEEASAPRGGEAPGRGTRV</sequence>
<keyword evidence="2" id="KW-0812">Transmembrane</keyword>
<feature type="transmembrane region" description="Helical" evidence="2">
    <location>
        <begin position="12"/>
        <end position="30"/>
    </location>
</feature>
<name>A0A7X6RQM8_9ACTN</name>
<evidence type="ECO:0000256" key="2">
    <source>
        <dbReference type="SAM" id="Phobius"/>
    </source>
</evidence>